<accession>A0A417YUT7</accession>
<organism evidence="1 2">
    <name type="scientific">Neobacillus notoginsengisoli</name>
    <dbReference type="NCBI Taxonomy" id="1578198"/>
    <lineage>
        <taxon>Bacteria</taxon>
        <taxon>Bacillati</taxon>
        <taxon>Bacillota</taxon>
        <taxon>Bacilli</taxon>
        <taxon>Bacillales</taxon>
        <taxon>Bacillaceae</taxon>
        <taxon>Neobacillus</taxon>
    </lineage>
</organism>
<gene>
    <name evidence="1" type="ORF">D1B31_08940</name>
</gene>
<dbReference type="AlphaFoldDB" id="A0A417YUT7"/>
<comment type="caution">
    <text evidence="1">The sequence shown here is derived from an EMBL/GenBank/DDBJ whole genome shotgun (WGS) entry which is preliminary data.</text>
</comment>
<dbReference type="Proteomes" id="UP000284416">
    <property type="component" value="Unassembled WGS sequence"/>
</dbReference>
<reference evidence="1 2" key="1">
    <citation type="journal article" date="2017" name="Int. J. Syst. Evol. Microbiol.">
        <title>Bacillus notoginsengisoli sp. nov., a novel bacterium isolated from the rhizosphere of Panax notoginseng.</title>
        <authorList>
            <person name="Zhang M.Y."/>
            <person name="Cheng J."/>
            <person name="Cai Y."/>
            <person name="Zhang T.Y."/>
            <person name="Wu Y.Y."/>
            <person name="Manikprabhu D."/>
            <person name="Li W.J."/>
            <person name="Zhang Y.X."/>
        </authorList>
    </citation>
    <scope>NUCLEOTIDE SEQUENCE [LARGE SCALE GENOMIC DNA]</scope>
    <source>
        <strain evidence="1 2">JCM 30743</strain>
    </source>
</reference>
<evidence type="ECO:0008006" key="3">
    <source>
        <dbReference type="Google" id="ProtNLM"/>
    </source>
</evidence>
<evidence type="ECO:0000313" key="2">
    <source>
        <dbReference type="Proteomes" id="UP000284416"/>
    </source>
</evidence>
<dbReference type="RefSeq" id="WP_118920436.1">
    <property type="nucleotide sequence ID" value="NZ_QWEG01000005.1"/>
</dbReference>
<protein>
    <recommendedName>
        <fullName evidence="3">Sodium:proton antiporter</fullName>
    </recommendedName>
</protein>
<proteinExistence type="predicted"/>
<evidence type="ECO:0000313" key="1">
    <source>
        <dbReference type="EMBL" id="RHW41063.1"/>
    </source>
</evidence>
<name>A0A417YUT7_9BACI</name>
<sequence>MSRAISSILMIGTAGYAIYRYRYRLMNLILGTGWIRKMAVSTIMGMPGTKKKLMESVFGSPNR</sequence>
<keyword evidence="2" id="KW-1185">Reference proteome</keyword>
<dbReference type="OrthoDB" id="2696719at2"/>
<dbReference type="EMBL" id="QWEG01000005">
    <property type="protein sequence ID" value="RHW41063.1"/>
    <property type="molecule type" value="Genomic_DNA"/>
</dbReference>